<dbReference type="Gene3D" id="2.60.120.1440">
    <property type="match status" value="1"/>
</dbReference>
<gene>
    <name evidence="5" type="ordered locus">SJA_P1-00910</name>
</gene>
<keyword evidence="2 5" id="KW-0812">Transmembrane</keyword>
<dbReference type="Pfam" id="PF04773">
    <property type="entry name" value="FecR"/>
    <property type="match status" value="1"/>
</dbReference>
<organism evidence="5 6">
    <name type="scientific">Sphingobium indicum (strain DSM 16413 / CCM 7287 / MTCC 6362 / UT26 / NBRC 101211 / UT26S)</name>
    <name type="common">Sphingobium japonicum</name>
    <dbReference type="NCBI Taxonomy" id="452662"/>
    <lineage>
        <taxon>Bacteria</taxon>
        <taxon>Pseudomonadati</taxon>
        <taxon>Pseudomonadota</taxon>
        <taxon>Alphaproteobacteria</taxon>
        <taxon>Sphingomonadales</taxon>
        <taxon>Sphingomonadaceae</taxon>
        <taxon>Sphingobium</taxon>
    </lineage>
</organism>
<keyword evidence="2" id="KW-1133">Transmembrane helix</keyword>
<dbReference type="Pfam" id="PF16220">
    <property type="entry name" value="DUF4880"/>
    <property type="match status" value="1"/>
</dbReference>
<feature type="domain" description="FecR N-terminal" evidence="4">
    <location>
        <begin position="15"/>
        <end position="52"/>
    </location>
</feature>
<evidence type="ECO:0000259" key="4">
    <source>
        <dbReference type="Pfam" id="PF16220"/>
    </source>
</evidence>
<dbReference type="PANTHER" id="PTHR30273">
    <property type="entry name" value="PERIPLASMIC SIGNAL SENSOR AND SIGMA FACTOR ACTIVATOR FECR-RELATED"/>
    <property type="match status" value="1"/>
</dbReference>
<feature type="domain" description="FecR protein" evidence="3">
    <location>
        <begin position="125"/>
        <end position="211"/>
    </location>
</feature>
<accession>D4Z8W1</accession>
<evidence type="ECO:0000256" key="1">
    <source>
        <dbReference type="SAM" id="MobiDB-lite"/>
    </source>
</evidence>
<dbReference type="GeneID" id="29275657"/>
<protein>
    <submittedName>
        <fullName evidence="5">FecR-like transmembrane sensor</fullName>
    </submittedName>
</protein>
<evidence type="ECO:0000313" key="5">
    <source>
        <dbReference type="EMBL" id="BAI99043.1"/>
    </source>
</evidence>
<feature type="region of interest" description="Disordered" evidence="1">
    <location>
        <begin position="235"/>
        <end position="257"/>
    </location>
</feature>
<proteinExistence type="predicted"/>
<dbReference type="GO" id="GO:0016989">
    <property type="term" value="F:sigma factor antagonist activity"/>
    <property type="evidence" value="ECO:0007669"/>
    <property type="project" value="TreeGrafter"/>
</dbReference>
<evidence type="ECO:0000313" key="6">
    <source>
        <dbReference type="Proteomes" id="UP000007753"/>
    </source>
</evidence>
<evidence type="ECO:0000256" key="2">
    <source>
        <dbReference type="SAM" id="Phobius"/>
    </source>
</evidence>
<dbReference type="EMBL" id="AP010805">
    <property type="protein sequence ID" value="BAI99043.1"/>
    <property type="molecule type" value="Genomic_DNA"/>
</dbReference>
<keyword evidence="5" id="KW-0614">Plasmid</keyword>
<dbReference type="KEGG" id="sjp:SJA_P1-00910"/>
<dbReference type="InterPro" id="IPR012373">
    <property type="entry name" value="Ferrdict_sens_TM"/>
</dbReference>
<dbReference type="AlphaFoldDB" id="D4Z8W1"/>
<feature type="transmembrane region" description="Helical" evidence="2">
    <location>
        <begin position="85"/>
        <end position="105"/>
    </location>
</feature>
<dbReference type="PIRSF" id="PIRSF018266">
    <property type="entry name" value="FecR"/>
    <property type="match status" value="1"/>
</dbReference>
<name>D4Z8W1_SPHIU</name>
<sequence length="331" mass="36255">MSGGRYFSRARRIDRQAHKWVMRMLDDPQRHAAKLQRWMAISPDHQAAYKRVVTEVGYASDAATLMPSLRASTESSRSTWQRPTYFAAATAIAGGLLLAVGWHFYSSSTAVLPSPLEQVQTVAIADGEKEIRLADGSTVLMHGATTLSIRYGSTERAVHLLSGRARFDVKHDRARPFVVYAKGGSVTAVGTVFEVSVERDVQVRLLEGRVRVAMPPKVHEAKGREVLLAPGEKAAFSPAPEPAQQPSISERQPPQRSLNTFDDVPVSVIVAEVNKRSSTKIELVDETAGRERIFADLNLDDADAVARRIARGLGLTIDRSTPGVIRLSKGH</sequence>
<evidence type="ECO:0000259" key="3">
    <source>
        <dbReference type="Pfam" id="PF04773"/>
    </source>
</evidence>
<dbReference type="InterPro" id="IPR032623">
    <property type="entry name" value="FecR_N"/>
</dbReference>
<dbReference type="HOGENOM" id="CLU_050192_0_1_5"/>
<feature type="compositionally biased region" description="Polar residues" evidence="1">
    <location>
        <begin position="244"/>
        <end position="257"/>
    </location>
</feature>
<geneLocation type="plasmid" evidence="5 6">
    <name>pCHQ1</name>
</geneLocation>
<dbReference type="InterPro" id="IPR006860">
    <property type="entry name" value="FecR"/>
</dbReference>
<keyword evidence="2" id="KW-0472">Membrane</keyword>
<dbReference type="PANTHER" id="PTHR30273:SF2">
    <property type="entry name" value="PROTEIN FECR"/>
    <property type="match status" value="1"/>
</dbReference>
<dbReference type="Proteomes" id="UP000007753">
    <property type="component" value="Plasmid pCHQ1"/>
</dbReference>
<dbReference type="RefSeq" id="WP_013041634.1">
    <property type="nucleotide sequence ID" value="NC_014007.1"/>
</dbReference>
<reference evidence="5 6" key="1">
    <citation type="journal article" date="2010" name="J. Bacteriol.">
        <title>Complete genome sequence of the representative gamma-hexachlorocyclohexane-degrading bacterium Sphingobium japonicum UT26.</title>
        <authorList>
            <person name="Nagata Y."/>
            <person name="Ohtsubo Y."/>
            <person name="Endo R."/>
            <person name="Ichikawa N."/>
            <person name="Ankai A."/>
            <person name="Oguchi A."/>
            <person name="Fukui S."/>
            <person name="Fujita N."/>
            <person name="Tsuda M."/>
        </authorList>
    </citation>
    <scope>NUCLEOTIDE SEQUENCE [LARGE SCALE GENOMIC DNA]</scope>
    <source>
        <strain evidence="6">DSM 16413 / CCM 7287 / MTCC 6362 / UT26 / NBRC 101211 / UT26S</strain>
        <plasmid evidence="5 6">pCHQ1</plasmid>
    </source>
</reference>
<keyword evidence="6" id="KW-1185">Reference proteome</keyword>